<dbReference type="PANTHER" id="PTHR12560:SF0">
    <property type="entry name" value="LD18904P"/>
    <property type="match status" value="1"/>
</dbReference>
<evidence type="ECO:0000256" key="8">
    <source>
        <dbReference type="SAM" id="Phobius"/>
    </source>
</evidence>
<keyword evidence="3 6" id="KW-0812">Transmembrane</keyword>
<evidence type="ECO:0000256" key="5">
    <source>
        <dbReference type="ARBA" id="ARBA00023136"/>
    </source>
</evidence>
<gene>
    <name evidence="10" type="ORF">E3P99_02562</name>
</gene>
<organism evidence="10 11">
    <name type="scientific">Wallemia hederae</name>
    <dbReference type="NCBI Taxonomy" id="1540922"/>
    <lineage>
        <taxon>Eukaryota</taxon>
        <taxon>Fungi</taxon>
        <taxon>Dikarya</taxon>
        <taxon>Basidiomycota</taxon>
        <taxon>Wallemiomycotina</taxon>
        <taxon>Wallemiomycetes</taxon>
        <taxon>Wallemiales</taxon>
        <taxon>Wallemiaceae</taxon>
        <taxon>Wallemia</taxon>
    </lineage>
</organism>
<comment type="caution">
    <text evidence="10">The sequence shown here is derived from an EMBL/GenBank/DDBJ whole genome shotgun (WGS) entry which is preliminary data.</text>
</comment>
<feature type="region of interest" description="Disordered" evidence="7">
    <location>
        <begin position="291"/>
        <end position="337"/>
    </location>
</feature>
<dbReference type="SMART" id="SM00724">
    <property type="entry name" value="TLC"/>
    <property type="match status" value="1"/>
</dbReference>
<dbReference type="PANTHER" id="PTHR12560">
    <property type="entry name" value="LONGEVITY ASSURANCE FACTOR 1 LAG1"/>
    <property type="match status" value="1"/>
</dbReference>
<evidence type="ECO:0000313" key="10">
    <source>
        <dbReference type="EMBL" id="TIA88536.1"/>
    </source>
</evidence>
<dbReference type="GO" id="GO:0046513">
    <property type="term" value="P:ceramide biosynthetic process"/>
    <property type="evidence" value="ECO:0007669"/>
    <property type="project" value="InterPro"/>
</dbReference>
<feature type="domain" description="TLC" evidence="9">
    <location>
        <begin position="66"/>
        <end position="284"/>
    </location>
</feature>
<evidence type="ECO:0000256" key="4">
    <source>
        <dbReference type="ARBA" id="ARBA00022989"/>
    </source>
</evidence>
<evidence type="ECO:0000256" key="1">
    <source>
        <dbReference type="ARBA" id="ARBA00004141"/>
    </source>
</evidence>
<dbReference type="InterPro" id="IPR016439">
    <property type="entry name" value="Lag1/Lac1-like"/>
</dbReference>
<protein>
    <recommendedName>
        <fullName evidence="9">TLC domain-containing protein</fullName>
    </recommendedName>
</protein>
<dbReference type="EMBL" id="SPNW01000037">
    <property type="protein sequence ID" value="TIA88536.1"/>
    <property type="molecule type" value="Genomic_DNA"/>
</dbReference>
<evidence type="ECO:0000256" key="6">
    <source>
        <dbReference type="PROSITE-ProRule" id="PRU00205"/>
    </source>
</evidence>
<keyword evidence="11" id="KW-1185">Reference proteome</keyword>
<evidence type="ECO:0000256" key="2">
    <source>
        <dbReference type="ARBA" id="ARBA00009808"/>
    </source>
</evidence>
<sequence>MITINPLEPYYRIDEDKYAKGPLDAVFVLQWVAILLVLREYTIRWLLRPLGNKLVSTKTSVKERNKNIVRFTEQSWSCLYYIFFWSWGMSLVLDSPFSPANQDWTKHFWLHYPHLYMSRLNKLYYLTQAAFWVQQLFVLNIEKRRKDHWQMFAHHCITVSLVVTSYVTNYTRVGQAILVTMDQSDIFLDGAKVLKYMGWEKLCDATFVAFMLSWVFTRQIVFGKIIWSVWVEAPLYVQHIWAPSAGHYYSDGLHKLFLGLLLGLQLILFFWLILIIKVAIKFVRSSNVEDIRSDEEEESEGSTTAVQDKTPSPSFADPMSTSSSTSSSQANQELRKR</sequence>
<accession>A0A4T0FP12</accession>
<evidence type="ECO:0000256" key="7">
    <source>
        <dbReference type="SAM" id="MobiDB-lite"/>
    </source>
</evidence>
<dbReference type="GO" id="GO:0050291">
    <property type="term" value="F:sphingosine N-acyltransferase activity"/>
    <property type="evidence" value="ECO:0007669"/>
    <property type="project" value="InterPro"/>
</dbReference>
<comment type="similarity">
    <text evidence="2">Belongs to the sphingosine N-acyltransferase family.</text>
</comment>
<dbReference type="PROSITE" id="PS50922">
    <property type="entry name" value="TLC"/>
    <property type="match status" value="1"/>
</dbReference>
<feature type="transmembrane region" description="Helical" evidence="8">
    <location>
        <begin position="25"/>
        <end position="47"/>
    </location>
</feature>
<dbReference type="Pfam" id="PF03798">
    <property type="entry name" value="TRAM_LAG1_CLN8"/>
    <property type="match status" value="1"/>
</dbReference>
<dbReference type="AlphaFoldDB" id="A0A4T0FP12"/>
<reference evidence="10 11" key="1">
    <citation type="submission" date="2019-03" db="EMBL/GenBank/DDBJ databases">
        <title>Sequencing 23 genomes of Wallemia ichthyophaga.</title>
        <authorList>
            <person name="Gostincar C."/>
        </authorList>
    </citation>
    <scope>NUCLEOTIDE SEQUENCE [LARGE SCALE GENOMIC DNA]</scope>
    <source>
        <strain evidence="10 11">EXF-5753</strain>
    </source>
</reference>
<name>A0A4T0FP12_9BASI</name>
<dbReference type="OrthoDB" id="537032at2759"/>
<keyword evidence="4 8" id="KW-1133">Transmembrane helix</keyword>
<evidence type="ECO:0000313" key="11">
    <source>
        <dbReference type="Proteomes" id="UP000310189"/>
    </source>
</evidence>
<comment type="subcellular location">
    <subcellularLocation>
        <location evidence="1">Membrane</location>
        <topology evidence="1">Multi-pass membrane protein</topology>
    </subcellularLocation>
</comment>
<keyword evidence="5 6" id="KW-0472">Membrane</keyword>
<dbReference type="InterPro" id="IPR006634">
    <property type="entry name" value="TLC-dom"/>
</dbReference>
<evidence type="ECO:0000259" key="9">
    <source>
        <dbReference type="PROSITE" id="PS50922"/>
    </source>
</evidence>
<dbReference type="GO" id="GO:0016020">
    <property type="term" value="C:membrane"/>
    <property type="evidence" value="ECO:0007669"/>
    <property type="project" value="UniProtKB-SubCell"/>
</dbReference>
<feature type="transmembrane region" description="Helical" evidence="8">
    <location>
        <begin position="123"/>
        <end position="141"/>
    </location>
</feature>
<feature type="transmembrane region" description="Helical" evidence="8">
    <location>
        <begin position="68"/>
        <end position="87"/>
    </location>
</feature>
<feature type="transmembrane region" description="Helical" evidence="8">
    <location>
        <begin position="256"/>
        <end position="276"/>
    </location>
</feature>
<proteinExistence type="inferred from homology"/>
<feature type="compositionally biased region" description="Polar residues" evidence="7">
    <location>
        <begin position="301"/>
        <end position="313"/>
    </location>
</feature>
<dbReference type="PIRSF" id="PIRSF005225">
    <property type="entry name" value="LAG1_LAC1"/>
    <property type="match status" value="1"/>
</dbReference>
<evidence type="ECO:0000256" key="3">
    <source>
        <dbReference type="ARBA" id="ARBA00022692"/>
    </source>
</evidence>
<dbReference type="Proteomes" id="UP000310189">
    <property type="component" value="Unassembled WGS sequence"/>
</dbReference>